<keyword evidence="5" id="KW-0597">Phosphoprotein</keyword>
<dbReference type="AlphaFoldDB" id="A0A8R1DNA6"/>
<dbReference type="Proteomes" id="UP000005237">
    <property type="component" value="Unassembled WGS sequence"/>
</dbReference>
<evidence type="ECO:0000256" key="5">
    <source>
        <dbReference type="ARBA" id="ARBA00022553"/>
    </source>
</evidence>
<proteinExistence type="inferred from homology"/>
<comment type="subcellular location">
    <subcellularLocation>
        <location evidence="1">Cytoplasmic vesicle</location>
        <location evidence="1">Clathrin-coated vesicle membrane</location>
        <topology evidence="1">Peripheral membrane protein</topology>
        <orientation evidence="1">Cytoplasmic side</orientation>
    </subcellularLocation>
    <subcellularLocation>
        <location evidence="2">Golgi apparatus</location>
    </subcellularLocation>
</comment>
<dbReference type="InterPro" id="IPR026740">
    <property type="entry name" value="AP3_beta"/>
</dbReference>
<feature type="compositionally biased region" description="Acidic residues" evidence="12">
    <location>
        <begin position="610"/>
        <end position="681"/>
    </location>
</feature>
<comment type="similarity">
    <text evidence="3 11">Belongs to the adaptor complexes large subunit family.</text>
</comment>
<evidence type="ECO:0000256" key="3">
    <source>
        <dbReference type="ARBA" id="ARBA00006613"/>
    </source>
</evidence>
<keyword evidence="17" id="KW-1185">Reference proteome</keyword>
<dbReference type="InterPro" id="IPR026739">
    <property type="entry name" value="AP_beta"/>
</dbReference>
<evidence type="ECO:0000256" key="8">
    <source>
        <dbReference type="ARBA" id="ARBA00023136"/>
    </source>
</evidence>
<evidence type="ECO:0000256" key="10">
    <source>
        <dbReference type="ARBA" id="ARBA00023570"/>
    </source>
</evidence>
<dbReference type="Pfam" id="PF14796">
    <property type="entry name" value="AP3B1_C"/>
    <property type="match status" value="1"/>
</dbReference>
<feature type="region of interest" description="Disordered" evidence="12">
    <location>
        <begin position="586"/>
        <end position="703"/>
    </location>
</feature>
<keyword evidence="9" id="KW-0968">Cytoplasmic vesicle</keyword>
<evidence type="ECO:0000259" key="15">
    <source>
        <dbReference type="Pfam" id="PF24080"/>
    </source>
</evidence>
<dbReference type="InterPro" id="IPR016024">
    <property type="entry name" value="ARM-type_fold"/>
</dbReference>
<dbReference type="Gene3D" id="1.25.10.10">
    <property type="entry name" value="Leucine-rich Repeat Variant"/>
    <property type="match status" value="1"/>
</dbReference>
<comment type="function">
    <text evidence="10">Subunit of non-clathrin- and clathrin-associated adaptor protein complex 3 (AP-3) that plays a role in protein sorting in the late-Golgi/trans-Golgi network (TGN) and/or endosomes. The AP complexes mediate both the recruitment of clathrin to membranes and the recognition of sorting signals within the cytosolic tails of transmembrane cargo molecules. AP-3 appears to be involved in the sorting of a subset of transmembrane proteins targeted to lysosomes and lysosome-related organelles. In concert with the BLOC-1 complex, AP-3 is required to target cargos into vesicles assembled at cell bodies for delivery into neurites and nerve terminals.</text>
</comment>
<dbReference type="EnsemblMetazoa" id="CJA06726.1">
    <property type="protein sequence ID" value="CJA06726.1"/>
    <property type="gene ID" value="WBGene00125930"/>
</dbReference>
<evidence type="ECO:0000256" key="4">
    <source>
        <dbReference type="ARBA" id="ARBA00022448"/>
    </source>
</evidence>
<dbReference type="InterPro" id="IPR056314">
    <property type="entry name" value="AP3B1/2_C"/>
</dbReference>
<evidence type="ECO:0000256" key="6">
    <source>
        <dbReference type="ARBA" id="ARBA00022927"/>
    </source>
</evidence>
<dbReference type="PANTHER" id="PTHR11134">
    <property type="entry name" value="ADAPTOR COMPLEX SUBUNIT BETA FAMILY MEMBER"/>
    <property type="match status" value="1"/>
</dbReference>
<protein>
    <recommendedName>
        <fullName evidence="11">AP-3 complex subunit beta</fullName>
    </recommendedName>
</protein>
<organism evidence="16 17">
    <name type="scientific">Caenorhabditis japonica</name>
    <dbReference type="NCBI Taxonomy" id="281687"/>
    <lineage>
        <taxon>Eukaryota</taxon>
        <taxon>Metazoa</taxon>
        <taxon>Ecdysozoa</taxon>
        <taxon>Nematoda</taxon>
        <taxon>Chromadorea</taxon>
        <taxon>Rhabditida</taxon>
        <taxon>Rhabditina</taxon>
        <taxon>Rhabditomorpha</taxon>
        <taxon>Rhabditoidea</taxon>
        <taxon>Rhabditidae</taxon>
        <taxon>Peloderinae</taxon>
        <taxon>Caenorhabditis</taxon>
    </lineage>
</organism>
<feature type="domain" description="Clathrin/coatomer adaptor adaptin-like N-terminal" evidence="13">
    <location>
        <begin position="25"/>
        <end position="535"/>
    </location>
</feature>
<dbReference type="GO" id="GO:0006886">
    <property type="term" value="P:intracellular protein transport"/>
    <property type="evidence" value="ECO:0007669"/>
    <property type="project" value="InterPro"/>
</dbReference>
<keyword evidence="8 11" id="KW-0472">Membrane</keyword>
<dbReference type="FunFam" id="1.25.10.10:FF:000277">
    <property type="entry name" value="AP-3 complex subunit beta"/>
    <property type="match status" value="1"/>
</dbReference>
<dbReference type="SUPFAM" id="SSF48371">
    <property type="entry name" value="ARM repeat"/>
    <property type="match status" value="1"/>
</dbReference>
<feature type="domain" description="AP-3 complex subunit beta C-terminal" evidence="14">
    <location>
        <begin position="721"/>
        <end position="815"/>
    </location>
</feature>
<reference evidence="17" key="1">
    <citation type="submission" date="2010-08" db="EMBL/GenBank/DDBJ databases">
        <authorList>
            <consortium name="Caenorhabditis japonica Sequencing Consortium"/>
            <person name="Wilson R.K."/>
        </authorList>
    </citation>
    <scope>NUCLEOTIDE SEQUENCE [LARGE SCALE GENOMIC DNA]</scope>
    <source>
        <strain evidence="17">DF5081</strain>
    </source>
</reference>
<evidence type="ECO:0000256" key="1">
    <source>
        <dbReference type="ARBA" id="ARBA00004145"/>
    </source>
</evidence>
<dbReference type="PIRSF" id="PIRSF037096">
    <property type="entry name" value="AP3_complex_beta"/>
    <property type="match status" value="1"/>
</dbReference>
<evidence type="ECO:0000256" key="11">
    <source>
        <dbReference type="PIRNR" id="PIRNR037096"/>
    </source>
</evidence>
<dbReference type="InterPro" id="IPR011989">
    <property type="entry name" value="ARM-like"/>
</dbReference>
<dbReference type="GO" id="GO:0005794">
    <property type="term" value="C:Golgi apparatus"/>
    <property type="evidence" value="ECO:0007669"/>
    <property type="project" value="UniProtKB-SubCell"/>
</dbReference>
<keyword evidence="7" id="KW-0333">Golgi apparatus</keyword>
<evidence type="ECO:0000256" key="7">
    <source>
        <dbReference type="ARBA" id="ARBA00023034"/>
    </source>
</evidence>
<dbReference type="GO" id="GO:0030665">
    <property type="term" value="C:clathrin-coated vesicle membrane"/>
    <property type="evidence" value="ECO:0007669"/>
    <property type="project" value="UniProtKB-SubCell"/>
</dbReference>
<keyword evidence="4 11" id="KW-0813">Transport</keyword>
<dbReference type="InterPro" id="IPR029390">
    <property type="entry name" value="AP3B_C"/>
</dbReference>
<feature type="compositionally biased region" description="Basic and acidic residues" evidence="12">
    <location>
        <begin position="595"/>
        <end position="609"/>
    </location>
</feature>
<evidence type="ECO:0000256" key="9">
    <source>
        <dbReference type="ARBA" id="ARBA00023329"/>
    </source>
</evidence>
<dbReference type="Pfam" id="PF01602">
    <property type="entry name" value="Adaptin_N"/>
    <property type="match status" value="1"/>
</dbReference>
<evidence type="ECO:0000313" key="16">
    <source>
        <dbReference type="EnsemblMetazoa" id="CJA06726.1"/>
    </source>
</evidence>
<name>A0A8R1DNA6_CAEJA</name>
<evidence type="ECO:0000256" key="12">
    <source>
        <dbReference type="SAM" id="MobiDB-lite"/>
    </source>
</evidence>
<evidence type="ECO:0000256" key="2">
    <source>
        <dbReference type="ARBA" id="ARBA00004555"/>
    </source>
</evidence>
<evidence type="ECO:0000259" key="14">
    <source>
        <dbReference type="Pfam" id="PF14796"/>
    </source>
</evidence>
<dbReference type="GO" id="GO:0016192">
    <property type="term" value="P:vesicle-mediated transport"/>
    <property type="evidence" value="ECO:0007669"/>
    <property type="project" value="InterPro"/>
</dbReference>
<dbReference type="InterPro" id="IPR002553">
    <property type="entry name" value="Clathrin/coatomer_adapt-like_N"/>
</dbReference>
<keyword evidence="6 11" id="KW-0653">Protein transport</keyword>
<feature type="domain" description="AP-3 complex subunit beta-1/2 C-terminal" evidence="15">
    <location>
        <begin position="839"/>
        <end position="933"/>
    </location>
</feature>
<reference evidence="16" key="2">
    <citation type="submission" date="2022-06" db="UniProtKB">
        <authorList>
            <consortium name="EnsemblMetazoa"/>
        </authorList>
    </citation>
    <scope>IDENTIFICATION</scope>
    <source>
        <strain evidence="16">DF5081</strain>
    </source>
</reference>
<dbReference type="Pfam" id="PF24080">
    <property type="entry name" value="AP3B1_C_2"/>
    <property type="match status" value="1"/>
</dbReference>
<sequence length="934" mass="104869">MTSFVEGLTSPEMEIAEGGVILDNRTRFSDLKAMLDSNKENLKIDAMKRIINLIAKGKDVSELFAAVVKNVAAKNVELKKLVFVYLVRYAEEQQDLALLSISTFQRALKDPNQLIRGSALRVLTSIRVPMVAPIMLLSIKDAVRDMSPYVRKVAAHAIPKLYSLEPELEPQLVDCIDFLLADRRSLVLGSAVYAFDEICPHRLDLLHKHFRALCRGLADVDEWGQIVMINMLTRYARHELADPDKGPPDSDIVLLLNSARPLLQSRNCSVVMAVTQLFYHVAPKAQLSQIARALVRLLRGPRETQYVVLTNIATICERNPTMFDPFLKSFFVRSCDSSLVKQLKLHVLTSLVSETNVHIILRELQTYVPMTDLASPAVEAIGRCAVRVGAVSDQCMAGLVQLISSSDEKVVCSAVVVIKRLLHASAPVDLLSRLMRLMPKMVAAQARACVVWLVATHVEQVVHMAPDFLRLIAKKFPTESELVKLESLKLAVKLWLVKRDASEKIVQYVFQLARFDLSYDVRDRCRFLRNLIFNTEVLSQNMEEIFMSKKPAPALISSFKERDQFQLGSLSHVLNQRCAKYIDLPEFPETSSDPSLRKEAHAPTELKLDDSEEEEDEDDEDEEEDVDEEEENDEEDDDDEEEEDSEEGSEEDEDEDEQEDDSEEDDDDDDDEEEEEEDEEEPPKKPLKKLAVPKHSSMNGKPKESNALDLLIDVDFSAAGSRQIVEASYIEEKEIELLNVIEGHGLQLAIMYPRINDGQYTAIRFGITNKTEGDLSGVELKSADGLDVKGNSKIGGIPAGARVSVDLLVDLGDSATSREWILTREDGDEKHFRFEVPYGEQVQPVRISSQEITKERSRLGGLNKHAIKLENPVDVSLVHQFVNAFASEDQKTFTCQTRSRKDVCILTVSSTSIECCCDNSVIGRMLAFAVSKNC</sequence>
<dbReference type="GO" id="GO:0030123">
    <property type="term" value="C:AP-3 adaptor complex"/>
    <property type="evidence" value="ECO:0007669"/>
    <property type="project" value="UniProtKB-UniRule"/>
</dbReference>
<accession>A0A8R1DNA6</accession>
<evidence type="ECO:0000259" key="13">
    <source>
        <dbReference type="Pfam" id="PF01602"/>
    </source>
</evidence>
<evidence type="ECO:0000313" key="17">
    <source>
        <dbReference type="Proteomes" id="UP000005237"/>
    </source>
</evidence>